<dbReference type="SUPFAM" id="SSF52317">
    <property type="entry name" value="Class I glutamine amidotransferase-like"/>
    <property type="match status" value="1"/>
</dbReference>
<name>A0ABV3DB73_9ACTN</name>
<protein>
    <submittedName>
        <fullName evidence="5">Helix-turn-helix domain-containing protein</fullName>
    </submittedName>
</protein>
<proteinExistence type="predicted"/>
<accession>A0ABV3DB73</accession>
<gene>
    <name evidence="5" type="ORF">AB0C36_05795</name>
</gene>
<dbReference type="EMBL" id="JBEZFP010000009">
    <property type="protein sequence ID" value="MEU8133003.1"/>
    <property type="molecule type" value="Genomic_DNA"/>
</dbReference>
<dbReference type="PANTHER" id="PTHR43130">
    <property type="entry name" value="ARAC-FAMILY TRANSCRIPTIONAL REGULATOR"/>
    <property type="match status" value="1"/>
</dbReference>
<evidence type="ECO:0000256" key="3">
    <source>
        <dbReference type="ARBA" id="ARBA00023163"/>
    </source>
</evidence>
<keyword evidence="2" id="KW-0238">DNA-binding</keyword>
<dbReference type="InterPro" id="IPR009057">
    <property type="entry name" value="Homeodomain-like_sf"/>
</dbReference>
<dbReference type="PROSITE" id="PS01124">
    <property type="entry name" value="HTH_ARAC_FAMILY_2"/>
    <property type="match status" value="1"/>
</dbReference>
<dbReference type="CDD" id="cd03137">
    <property type="entry name" value="GATase1_AraC_1"/>
    <property type="match status" value="1"/>
</dbReference>
<sequence>MLQNVVTVAVPGVHPFELGVACEVFGIDRSDHGLPVYDFAVASAEPGSVATASGFSILVEHGLERIAAADLVVVPASGLRADDDPESEGLLQALRDAVDRGARVLSMCSGAFMLGEAGLLDGRRCTTHWMYAERLARRHPAAEVLPDVLYIEDRGVVTGAGTAAGIDACLHIVRQENGSRVANTIARRMVVPPHREGGQAQYVARPLAAPDCSQMQATLDWLQDNLGNDVTIEQMAAYAHMSQRTFARKFQQETGTTPYEWLVAQRVLAAQELLEETEMTVDSVAAHTGFGSAATLRHHFLKRRGATPQAYRRLFRGAA</sequence>
<feature type="domain" description="HTH araC/xylS-type" evidence="4">
    <location>
        <begin position="216"/>
        <end position="314"/>
    </location>
</feature>
<dbReference type="InterPro" id="IPR018060">
    <property type="entry name" value="HTH_AraC"/>
</dbReference>
<dbReference type="Proteomes" id="UP001551482">
    <property type="component" value="Unassembled WGS sequence"/>
</dbReference>
<reference evidence="5 6" key="1">
    <citation type="submission" date="2024-06" db="EMBL/GenBank/DDBJ databases">
        <title>The Natural Products Discovery Center: Release of the First 8490 Sequenced Strains for Exploring Actinobacteria Biosynthetic Diversity.</title>
        <authorList>
            <person name="Kalkreuter E."/>
            <person name="Kautsar S.A."/>
            <person name="Yang D."/>
            <person name="Bader C.D."/>
            <person name="Teijaro C.N."/>
            <person name="Fluegel L."/>
            <person name="Davis C.M."/>
            <person name="Simpson J.R."/>
            <person name="Lauterbach L."/>
            <person name="Steele A.D."/>
            <person name="Gui C."/>
            <person name="Meng S."/>
            <person name="Li G."/>
            <person name="Viehrig K."/>
            <person name="Ye F."/>
            <person name="Su P."/>
            <person name="Kiefer A.F."/>
            <person name="Nichols A."/>
            <person name="Cepeda A.J."/>
            <person name="Yan W."/>
            <person name="Fan B."/>
            <person name="Jiang Y."/>
            <person name="Adhikari A."/>
            <person name="Zheng C.-J."/>
            <person name="Schuster L."/>
            <person name="Cowan T.M."/>
            <person name="Smanski M.J."/>
            <person name="Chevrette M.G."/>
            <person name="De Carvalho L.P.S."/>
            <person name="Shen B."/>
        </authorList>
    </citation>
    <scope>NUCLEOTIDE SEQUENCE [LARGE SCALE GENOMIC DNA]</scope>
    <source>
        <strain evidence="5 6">NPDC048946</strain>
    </source>
</reference>
<evidence type="ECO:0000256" key="1">
    <source>
        <dbReference type="ARBA" id="ARBA00023015"/>
    </source>
</evidence>
<keyword evidence="6" id="KW-1185">Reference proteome</keyword>
<evidence type="ECO:0000313" key="5">
    <source>
        <dbReference type="EMBL" id="MEU8133003.1"/>
    </source>
</evidence>
<evidence type="ECO:0000313" key="6">
    <source>
        <dbReference type="Proteomes" id="UP001551482"/>
    </source>
</evidence>
<dbReference type="PANTHER" id="PTHR43130:SF3">
    <property type="entry name" value="HTH-TYPE TRANSCRIPTIONAL REGULATOR RV1931C"/>
    <property type="match status" value="1"/>
</dbReference>
<keyword evidence="1" id="KW-0805">Transcription regulation</keyword>
<dbReference type="Pfam" id="PF01965">
    <property type="entry name" value="DJ-1_PfpI"/>
    <property type="match status" value="1"/>
</dbReference>
<keyword evidence="3" id="KW-0804">Transcription</keyword>
<comment type="caution">
    <text evidence="5">The sequence shown here is derived from an EMBL/GenBank/DDBJ whole genome shotgun (WGS) entry which is preliminary data.</text>
</comment>
<evidence type="ECO:0000259" key="4">
    <source>
        <dbReference type="PROSITE" id="PS01124"/>
    </source>
</evidence>
<dbReference type="InterPro" id="IPR052158">
    <property type="entry name" value="INH-QAR"/>
</dbReference>
<dbReference type="Gene3D" id="1.10.10.60">
    <property type="entry name" value="Homeodomain-like"/>
    <property type="match status" value="1"/>
</dbReference>
<evidence type="ECO:0000256" key="2">
    <source>
        <dbReference type="ARBA" id="ARBA00023125"/>
    </source>
</evidence>
<dbReference type="Pfam" id="PF12833">
    <property type="entry name" value="HTH_18"/>
    <property type="match status" value="1"/>
</dbReference>
<dbReference type="Gene3D" id="3.40.50.880">
    <property type="match status" value="1"/>
</dbReference>
<dbReference type="InterPro" id="IPR002818">
    <property type="entry name" value="DJ-1/PfpI"/>
</dbReference>
<dbReference type="PROSITE" id="PS00041">
    <property type="entry name" value="HTH_ARAC_FAMILY_1"/>
    <property type="match status" value="1"/>
</dbReference>
<dbReference type="RefSeq" id="WP_358349753.1">
    <property type="nucleotide sequence ID" value="NZ_JBEZFP010000009.1"/>
</dbReference>
<dbReference type="SUPFAM" id="SSF46689">
    <property type="entry name" value="Homeodomain-like"/>
    <property type="match status" value="2"/>
</dbReference>
<dbReference type="SMART" id="SM00342">
    <property type="entry name" value="HTH_ARAC"/>
    <property type="match status" value="1"/>
</dbReference>
<organism evidence="5 6">
    <name type="scientific">Streptodolium elevatio</name>
    <dbReference type="NCBI Taxonomy" id="3157996"/>
    <lineage>
        <taxon>Bacteria</taxon>
        <taxon>Bacillati</taxon>
        <taxon>Actinomycetota</taxon>
        <taxon>Actinomycetes</taxon>
        <taxon>Kitasatosporales</taxon>
        <taxon>Streptomycetaceae</taxon>
        <taxon>Streptodolium</taxon>
    </lineage>
</organism>
<dbReference type="InterPro" id="IPR029062">
    <property type="entry name" value="Class_I_gatase-like"/>
</dbReference>
<dbReference type="InterPro" id="IPR018062">
    <property type="entry name" value="HTH_AraC-typ_CS"/>
</dbReference>